<dbReference type="RefSeq" id="XP_010241132.1">
    <property type="nucleotide sequence ID" value="XM_010242830.2"/>
</dbReference>
<dbReference type="FunCoup" id="A0A1U7YMP0">
    <property type="interactions" value="1832"/>
</dbReference>
<reference evidence="4" key="1">
    <citation type="submission" date="2025-08" db="UniProtKB">
        <authorList>
            <consortium name="RefSeq"/>
        </authorList>
    </citation>
    <scope>IDENTIFICATION</scope>
</reference>
<keyword evidence="1" id="KW-0175">Coiled coil</keyword>
<dbReference type="OMA" id="VXKSASS"/>
<dbReference type="Proteomes" id="UP000189703">
    <property type="component" value="Unplaced"/>
</dbReference>
<keyword evidence="3" id="KW-1185">Reference proteome</keyword>
<dbReference type="GeneID" id="104585828"/>
<accession>A0A1U7YMP0</accession>
<dbReference type="AlphaFoldDB" id="A0A1U7YMP0"/>
<dbReference type="GO" id="GO:0009535">
    <property type="term" value="C:chloroplast thylakoid membrane"/>
    <property type="evidence" value="ECO:0000318"/>
    <property type="project" value="GO_Central"/>
</dbReference>
<evidence type="ECO:0000256" key="2">
    <source>
        <dbReference type="SAM" id="MobiDB-lite"/>
    </source>
</evidence>
<feature type="region of interest" description="Disordered" evidence="2">
    <location>
        <begin position="154"/>
        <end position="200"/>
    </location>
</feature>
<dbReference type="PANTHER" id="PTHR35745:SF1">
    <property type="entry name" value="OS04G0513000 PROTEIN"/>
    <property type="match status" value="1"/>
</dbReference>
<dbReference type="eggNOG" id="ENOG502S46M">
    <property type="taxonomic scope" value="Eukaryota"/>
</dbReference>
<proteinExistence type="predicted"/>
<feature type="compositionally biased region" description="Low complexity" evidence="2">
    <location>
        <begin position="158"/>
        <end position="177"/>
    </location>
</feature>
<dbReference type="InterPro" id="IPR040003">
    <property type="entry name" value="PG18-like"/>
</dbReference>
<dbReference type="KEGG" id="nnu:104585828"/>
<evidence type="ECO:0000256" key="1">
    <source>
        <dbReference type="SAM" id="Coils"/>
    </source>
</evidence>
<dbReference type="InParanoid" id="A0A1U7YMP0"/>
<evidence type="ECO:0000313" key="3">
    <source>
        <dbReference type="Proteomes" id="UP000189703"/>
    </source>
</evidence>
<dbReference type="PANTHER" id="PTHR35745">
    <property type="entry name" value="BNACNNG14650D PROTEIN"/>
    <property type="match status" value="1"/>
</dbReference>
<dbReference type="GO" id="GO:0010027">
    <property type="term" value="P:thylakoid membrane organization"/>
    <property type="evidence" value="ECO:0007669"/>
    <property type="project" value="InterPro"/>
</dbReference>
<protein>
    <submittedName>
        <fullName evidence="4">Uncharacterized protein At4g13200, chloroplastic isoform X1</fullName>
    </submittedName>
</protein>
<dbReference type="STRING" id="4432.A0A1U7YMP0"/>
<name>A0A1U7YMP0_NELNU</name>
<dbReference type="Pfam" id="PF20711">
    <property type="entry name" value="DUF6825"/>
    <property type="match status" value="1"/>
</dbReference>
<sequence length="200" mass="21823">MNGISAYPSISPPQLKLKTSCFCFPPTFSVHYQRRRYLSDNKLTSIRLTGGSSKLQVQCSNSSGRPGGSGSDENESRSILDAFFLGKALAEVLNERIESTVGELLSAVGRLQAEQQKQVQEFQEDVIERAKRAKEKAAREAMETQGLIVKAAAETPAVSDVTPEVSSSSSESTITSTNGDPTNKDPILGLWTQDFQRTNY</sequence>
<feature type="region of interest" description="Disordered" evidence="2">
    <location>
        <begin position="56"/>
        <end position="75"/>
    </location>
</feature>
<dbReference type="OrthoDB" id="532061at2759"/>
<evidence type="ECO:0000313" key="4">
    <source>
        <dbReference type="RefSeq" id="XP_010241132.1"/>
    </source>
</evidence>
<organism evidence="3 4">
    <name type="scientific">Nelumbo nucifera</name>
    <name type="common">Sacred lotus</name>
    <dbReference type="NCBI Taxonomy" id="4432"/>
    <lineage>
        <taxon>Eukaryota</taxon>
        <taxon>Viridiplantae</taxon>
        <taxon>Streptophyta</taxon>
        <taxon>Embryophyta</taxon>
        <taxon>Tracheophyta</taxon>
        <taxon>Spermatophyta</taxon>
        <taxon>Magnoliopsida</taxon>
        <taxon>Proteales</taxon>
        <taxon>Nelumbonaceae</taxon>
        <taxon>Nelumbo</taxon>
    </lineage>
</organism>
<gene>
    <name evidence="4" type="primary">LOC104585828</name>
</gene>
<feature type="coiled-coil region" evidence="1">
    <location>
        <begin position="120"/>
        <end position="147"/>
    </location>
</feature>